<dbReference type="EMBL" id="BNCD01000012">
    <property type="protein sequence ID" value="GHH82401.1"/>
    <property type="molecule type" value="Genomic_DNA"/>
</dbReference>
<keyword evidence="6 7" id="KW-0472">Membrane</keyword>
<evidence type="ECO:0008006" key="10">
    <source>
        <dbReference type="Google" id="ProtNLM"/>
    </source>
</evidence>
<dbReference type="InterPro" id="IPR051907">
    <property type="entry name" value="DoxX-like_oxidoreductase"/>
</dbReference>
<feature type="transmembrane region" description="Helical" evidence="7">
    <location>
        <begin position="104"/>
        <end position="125"/>
    </location>
</feature>
<feature type="transmembrane region" description="Helical" evidence="7">
    <location>
        <begin position="49"/>
        <end position="67"/>
    </location>
</feature>
<dbReference type="PANTHER" id="PTHR33452">
    <property type="entry name" value="OXIDOREDUCTASE CATD-RELATED"/>
    <property type="match status" value="1"/>
</dbReference>
<dbReference type="GO" id="GO:0005886">
    <property type="term" value="C:plasma membrane"/>
    <property type="evidence" value="ECO:0007669"/>
    <property type="project" value="UniProtKB-SubCell"/>
</dbReference>
<protein>
    <recommendedName>
        <fullName evidence="10">DoxX family protein</fullName>
    </recommendedName>
</protein>
<keyword evidence="5 7" id="KW-1133">Transmembrane helix</keyword>
<evidence type="ECO:0000256" key="1">
    <source>
        <dbReference type="ARBA" id="ARBA00004651"/>
    </source>
</evidence>
<gene>
    <name evidence="8" type="ORF">GCM10018793_42150</name>
</gene>
<evidence type="ECO:0000256" key="2">
    <source>
        <dbReference type="ARBA" id="ARBA00006679"/>
    </source>
</evidence>
<comment type="subcellular location">
    <subcellularLocation>
        <location evidence="1">Cell membrane</location>
        <topology evidence="1">Multi-pass membrane protein</topology>
    </subcellularLocation>
</comment>
<dbReference type="PANTHER" id="PTHR33452:SF4">
    <property type="entry name" value="BLL4328 PROTEIN"/>
    <property type="match status" value="1"/>
</dbReference>
<dbReference type="Pfam" id="PF07681">
    <property type="entry name" value="DoxX"/>
    <property type="match status" value="1"/>
</dbReference>
<comment type="similarity">
    <text evidence="2">Belongs to the DoxX family.</text>
</comment>
<keyword evidence="4 7" id="KW-0812">Transmembrane</keyword>
<reference evidence="8" key="2">
    <citation type="submission" date="2020-09" db="EMBL/GenBank/DDBJ databases">
        <authorList>
            <person name="Sun Q."/>
            <person name="Ohkuma M."/>
        </authorList>
    </citation>
    <scope>NUCLEOTIDE SEQUENCE</scope>
    <source>
        <strain evidence="8">JCM 5069</strain>
    </source>
</reference>
<keyword evidence="9" id="KW-1185">Reference proteome</keyword>
<proteinExistence type="inferred from homology"/>
<dbReference type="Proteomes" id="UP000603708">
    <property type="component" value="Unassembled WGS sequence"/>
</dbReference>
<dbReference type="AlphaFoldDB" id="A0A919GDB1"/>
<feature type="transmembrane region" description="Helical" evidence="7">
    <location>
        <begin position="12"/>
        <end position="37"/>
    </location>
</feature>
<dbReference type="RefSeq" id="WP_189934479.1">
    <property type="nucleotide sequence ID" value="NZ_BNCD01000012.1"/>
</dbReference>
<evidence type="ECO:0000256" key="6">
    <source>
        <dbReference type="ARBA" id="ARBA00023136"/>
    </source>
</evidence>
<dbReference type="InterPro" id="IPR032808">
    <property type="entry name" value="DoxX"/>
</dbReference>
<evidence type="ECO:0000313" key="8">
    <source>
        <dbReference type="EMBL" id="GHH82401.1"/>
    </source>
</evidence>
<reference evidence="8" key="1">
    <citation type="journal article" date="2014" name="Int. J. Syst. Evol. Microbiol.">
        <title>Complete genome sequence of Corynebacterium casei LMG S-19264T (=DSM 44701T), isolated from a smear-ripened cheese.</title>
        <authorList>
            <consortium name="US DOE Joint Genome Institute (JGI-PGF)"/>
            <person name="Walter F."/>
            <person name="Albersmeier A."/>
            <person name="Kalinowski J."/>
            <person name="Ruckert C."/>
        </authorList>
    </citation>
    <scope>NUCLEOTIDE SEQUENCE</scope>
    <source>
        <strain evidence="8">JCM 5069</strain>
    </source>
</reference>
<keyword evidence="3" id="KW-1003">Cell membrane</keyword>
<organism evidence="8 9">
    <name type="scientific">Streptomyces sulfonofaciens</name>
    <dbReference type="NCBI Taxonomy" id="68272"/>
    <lineage>
        <taxon>Bacteria</taxon>
        <taxon>Bacillati</taxon>
        <taxon>Actinomycetota</taxon>
        <taxon>Actinomycetes</taxon>
        <taxon>Kitasatosporales</taxon>
        <taxon>Streptomycetaceae</taxon>
        <taxon>Streptomyces</taxon>
    </lineage>
</organism>
<name>A0A919GDB1_9ACTN</name>
<evidence type="ECO:0000256" key="5">
    <source>
        <dbReference type="ARBA" id="ARBA00022989"/>
    </source>
</evidence>
<sequence>MDQLDKHRPHVLGLFRIVVALLFACHGASSLFGVLAGGHGGGTPPFGQWPGWWAAVIQLVGGVFVLVGFGTRSAAVLCSGSMAFAYFTQHQPHELFPIQNGGEPAAMFCWAFLLIAFFGPGSFALSSAVLRVRGDAAVPAPATRG</sequence>
<evidence type="ECO:0000313" key="9">
    <source>
        <dbReference type="Proteomes" id="UP000603708"/>
    </source>
</evidence>
<comment type="caution">
    <text evidence="8">The sequence shown here is derived from an EMBL/GenBank/DDBJ whole genome shotgun (WGS) entry which is preliminary data.</text>
</comment>
<accession>A0A919GDB1</accession>
<evidence type="ECO:0000256" key="7">
    <source>
        <dbReference type="SAM" id="Phobius"/>
    </source>
</evidence>
<evidence type="ECO:0000256" key="4">
    <source>
        <dbReference type="ARBA" id="ARBA00022692"/>
    </source>
</evidence>
<evidence type="ECO:0000256" key="3">
    <source>
        <dbReference type="ARBA" id="ARBA00022475"/>
    </source>
</evidence>